<evidence type="ECO:0000256" key="3">
    <source>
        <dbReference type="PROSITE-ProRule" id="PRU00283"/>
    </source>
</evidence>
<evidence type="ECO:0000313" key="6">
    <source>
        <dbReference type="EMBL" id="GMH60252.1"/>
    </source>
</evidence>
<dbReference type="PROSITE" id="PS00411">
    <property type="entry name" value="KINESIN_MOTOR_1"/>
    <property type="match status" value="1"/>
</dbReference>
<dbReference type="EMBL" id="BLQM01000077">
    <property type="protein sequence ID" value="GMH60252.1"/>
    <property type="molecule type" value="Genomic_DNA"/>
</dbReference>
<dbReference type="PANTHER" id="PTHR24115:SF799">
    <property type="entry name" value="KINESIN-LIKE PROTEIN"/>
    <property type="match status" value="1"/>
</dbReference>
<dbReference type="InterPro" id="IPR027640">
    <property type="entry name" value="Kinesin-like_fam"/>
</dbReference>
<dbReference type="GO" id="GO:0007018">
    <property type="term" value="P:microtubule-based movement"/>
    <property type="evidence" value="ECO:0007669"/>
    <property type="project" value="InterPro"/>
</dbReference>
<keyword evidence="4" id="KW-0505">Motor protein</keyword>
<evidence type="ECO:0000256" key="2">
    <source>
        <dbReference type="ARBA" id="ARBA00022840"/>
    </source>
</evidence>
<dbReference type="SMART" id="SM00129">
    <property type="entry name" value="KISc"/>
    <property type="match status" value="1"/>
</dbReference>
<name>A0A9W6ZTM5_9STRA</name>
<feature type="domain" description="Kinesin motor" evidence="5">
    <location>
        <begin position="1"/>
        <end position="275"/>
    </location>
</feature>
<comment type="caution">
    <text evidence="3">Lacks conserved residue(s) required for the propagation of feature annotation.</text>
</comment>
<protein>
    <recommendedName>
        <fullName evidence="4">Kinesin-like protein</fullName>
    </recommendedName>
</protein>
<dbReference type="Gene3D" id="3.40.850.10">
    <property type="entry name" value="Kinesin motor domain"/>
    <property type="match status" value="1"/>
</dbReference>
<dbReference type="GO" id="GO:0005524">
    <property type="term" value="F:ATP binding"/>
    <property type="evidence" value="ECO:0007669"/>
    <property type="project" value="UniProtKB-KW"/>
</dbReference>
<evidence type="ECO:0000259" key="5">
    <source>
        <dbReference type="PROSITE" id="PS50067"/>
    </source>
</evidence>
<dbReference type="Pfam" id="PF00225">
    <property type="entry name" value="Kinesin"/>
    <property type="match status" value="1"/>
</dbReference>
<comment type="similarity">
    <text evidence="3 4">Belongs to the TRAFAC class myosin-kinesin ATPase superfamily. Kinesin family.</text>
</comment>
<dbReference type="GO" id="GO:0005871">
    <property type="term" value="C:kinesin complex"/>
    <property type="evidence" value="ECO:0007669"/>
    <property type="project" value="TreeGrafter"/>
</dbReference>
<keyword evidence="4" id="KW-0493">Microtubule</keyword>
<keyword evidence="1 4" id="KW-0547">Nucleotide-binding</keyword>
<accession>A0A9W6ZTM5</accession>
<dbReference type="PANTHER" id="PTHR24115">
    <property type="entry name" value="KINESIN-RELATED"/>
    <property type="match status" value="1"/>
</dbReference>
<dbReference type="GO" id="GO:0003777">
    <property type="term" value="F:microtubule motor activity"/>
    <property type="evidence" value="ECO:0007669"/>
    <property type="project" value="InterPro"/>
</dbReference>
<dbReference type="SUPFAM" id="SSF52540">
    <property type="entry name" value="P-loop containing nucleoside triphosphate hydrolases"/>
    <property type="match status" value="1"/>
</dbReference>
<keyword evidence="2 4" id="KW-0067">ATP-binding</keyword>
<dbReference type="GO" id="GO:0005874">
    <property type="term" value="C:microtubule"/>
    <property type="evidence" value="ECO:0007669"/>
    <property type="project" value="UniProtKB-KW"/>
</dbReference>
<dbReference type="PROSITE" id="PS50067">
    <property type="entry name" value="KINESIN_MOTOR_2"/>
    <property type="match status" value="1"/>
</dbReference>
<dbReference type="InterPro" id="IPR027417">
    <property type="entry name" value="P-loop_NTPase"/>
</dbReference>
<sequence>MFGPPGIMGRAAAGEYGLGITPDYGIFPRAIISIFNKLKHRSNPCVLVASTIELAITGAVDMLVGEVHHGHYQAHQQTITVDNSADPPKAIGQSYIVINDERDILKVFSAISSRNTAGTGMNDSSSRSHCFAWLTLYSYDHAGDKLQTSRFQFVDLAGSERLKDAHNGNTNVRNSTADMNLIAGAVNNYSLMMLSTCIRDIVRALKSRSWDGHISYRKYLVPLVPLISESLTGEAPSLIVVCLSQAPANVMQCKFALDFGFTFSNLAVGSRKKRPERLAKLERIARETKAGAEAALEGAHSQSKTRNLREAQLVDSKNFLVVVDLLRK</sequence>
<comment type="caution">
    <text evidence="6">The sequence shown here is derived from an EMBL/GenBank/DDBJ whole genome shotgun (WGS) entry which is preliminary data.</text>
</comment>
<dbReference type="InterPro" id="IPR036961">
    <property type="entry name" value="Kinesin_motor_dom_sf"/>
</dbReference>
<evidence type="ECO:0000313" key="7">
    <source>
        <dbReference type="Proteomes" id="UP001162640"/>
    </source>
</evidence>
<dbReference type="PRINTS" id="PR00380">
    <property type="entry name" value="KINESINHEAVY"/>
</dbReference>
<evidence type="ECO:0000256" key="4">
    <source>
        <dbReference type="RuleBase" id="RU000394"/>
    </source>
</evidence>
<dbReference type="GO" id="GO:0008017">
    <property type="term" value="F:microtubule binding"/>
    <property type="evidence" value="ECO:0007669"/>
    <property type="project" value="InterPro"/>
</dbReference>
<dbReference type="Proteomes" id="UP001162640">
    <property type="component" value="Unassembled WGS sequence"/>
</dbReference>
<reference evidence="7" key="1">
    <citation type="journal article" date="2023" name="Commun. Biol.">
        <title>Genome analysis of Parmales, the sister group of diatoms, reveals the evolutionary specialization of diatoms from phago-mixotrophs to photoautotrophs.</title>
        <authorList>
            <person name="Ban H."/>
            <person name="Sato S."/>
            <person name="Yoshikawa S."/>
            <person name="Yamada K."/>
            <person name="Nakamura Y."/>
            <person name="Ichinomiya M."/>
            <person name="Sato N."/>
            <person name="Blanc-Mathieu R."/>
            <person name="Endo H."/>
            <person name="Kuwata A."/>
            <person name="Ogata H."/>
        </authorList>
    </citation>
    <scope>NUCLEOTIDE SEQUENCE [LARGE SCALE GENOMIC DNA]</scope>
</reference>
<organism evidence="6 7">
    <name type="scientific">Triparma laevis f. inornata</name>
    <dbReference type="NCBI Taxonomy" id="1714386"/>
    <lineage>
        <taxon>Eukaryota</taxon>
        <taxon>Sar</taxon>
        <taxon>Stramenopiles</taxon>
        <taxon>Ochrophyta</taxon>
        <taxon>Bolidophyceae</taxon>
        <taxon>Parmales</taxon>
        <taxon>Triparmaceae</taxon>
        <taxon>Triparma</taxon>
    </lineage>
</organism>
<gene>
    <name evidence="6" type="ORF">TL16_g03010</name>
</gene>
<dbReference type="AlphaFoldDB" id="A0A9W6ZTM5"/>
<proteinExistence type="inferred from homology"/>
<dbReference type="InterPro" id="IPR001752">
    <property type="entry name" value="Kinesin_motor_dom"/>
</dbReference>
<dbReference type="InterPro" id="IPR019821">
    <property type="entry name" value="Kinesin_motor_CS"/>
</dbReference>
<dbReference type="GO" id="GO:0016887">
    <property type="term" value="F:ATP hydrolysis activity"/>
    <property type="evidence" value="ECO:0007669"/>
    <property type="project" value="TreeGrafter"/>
</dbReference>
<evidence type="ECO:0000256" key="1">
    <source>
        <dbReference type="ARBA" id="ARBA00022741"/>
    </source>
</evidence>